<comment type="caution">
    <text evidence="1">The sequence shown here is derived from an EMBL/GenBank/DDBJ whole genome shotgun (WGS) entry which is preliminary data.</text>
</comment>
<protein>
    <submittedName>
        <fullName evidence="1">Uncharacterized protein</fullName>
    </submittedName>
</protein>
<dbReference type="Proteomes" id="UP000265520">
    <property type="component" value="Unassembled WGS sequence"/>
</dbReference>
<accession>A0A392RHE2</accession>
<name>A0A392RHE2_9FABA</name>
<sequence length="33" mass="3584">MGVMQVNSVVGFLGRGEVRLSLGWESMILSHHG</sequence>
<evidence type="ECO:0000313" key="2">
    <source>
        <dbReference type="Proteomes" id="UP000265520"/>
    </source>
</evidence>
<keyword evidence="2" id="KW-1185">Reference proteome</keyword>
<evidence type="ECO:0000313" key="1">
    <source>
        <dbReference type="EMBL" id="MCI35005.1"/>
    </source>
</evidence>
<dbReference type="EMBL" id="LXQA010219275">
    <property type="protein sequence ID" value="MCI35005.1"/>
    <property type="molecule type" value="Genomic_DNA"/>
</dbReference>
<feature type="non-terminal residue" evidence="1">
    <location>
        <position position="33"/>
    </location>
</feature>
<reference evidence="1 2" key="1">
    <citation type="journal article" date="2018" name="Front. Plant Sci.">
        <title>Red Clover (Trifolium pratense) and Zigzag Clover (T. medium) - A Picture of Genomic Similarities and Differences.</title>
        <authorList>
            <person name="Dluhosova J."/>
            <person name="Istvanek J."/>
            <person name="Nedelnik J."/>
            <person name="Repkova J."/>
        </authorList>
    </citation>
    <scope>NUCLEOTIDE SEQUENCE [LARGE SCALE GENOMIC DNA]</scope>
    <source>
        <strain evidence="2">cv. 10/8</strain>
        <tissue evidence="1">Leaf</tissue>
    </source>
</reference>
<dbReference type="AlphaFoldDB" id="A0A392RHE2"/>
<organism evidence="1 2">
    <name type="scientific">Trifolium medium</name>
    <dbReference type="NCBI Taxonomy" id="97028"/>
    <lineage>
        <taxon>Eukaryota</taxon>
        <taxon>Viridiplantae</taxon>
        <taxon>Streptophyta</taxon>
        <taxon>Embryophyta</taxon>
        <taxon>Tracheophyta</taxon>
        <taxon>Spermatophyta</taxon>
        <taxon>Magnoliopsida</taxon>
        <taxon>eudicotyledons</taxon>
        <taxon>Gunneridae</taxon>
        <taxon>Pentapetalae</taxon>
        <taxon>rosids</taxon>
        <taxon>fabids</taxon>
        <taxon>Fabales</taxon>
        <taxon>Fabaceae</taxon>
        <taxon>Papilionoideae</taxon>
        <taxon>50 kb inversion clade</taxon>
        <taxon>NPAAA clade</taxon>
        <taxon>Hologalegina</taxon>
        <taxon>IRL clade</taxon>
        <taxon>Trifolieae</taxon>
        <taxon>Trifolium</taxon>
    </lineage>
</organism>
<proteinExistence type="predicted"/>